<keyword evidence="3" id="KW-1185">Reference proteome</keyword>
<feature type="compositionally biased region" description="Low complexity" evidence="1">
    <location>
        <begin position="11"/>
        <end position="22"/>
    </location>
</feature>
<gene>
    <name evidence="2" type="ORF">DERP_008677</name>
</gene>
<evidence type="ECO:0000313" key="2">
    <source>
        <dbReference type="EMBL" id="KAH9414836.1"/>
    </source>
</evidence>
<reference evidence="2 3" key="2">
    <citation type="journal article" date="2022" name="Mol. Biol. Evol.">
        <title>Comparative Genomics Reveals Insights into the Divergent Evolution of Astigmatic Mites and Household Pest Adaptations.</title>
        <authorList>
            <person name="Xiong Q."/>
            <person name="Wan A.T."/>
            <person name="Liu X."/>
            <person name="Fung C.S."/>
            <person name="Xiao X."/>
            <person name="Malainual N."/>
            <person name="Hou J."/>
            <person name="Wang L."/>
            <person name="Wang M."/>
            <person name="Yang K.Y."/>
            <person name="Cui Y."/>
            <person name="Leung E.L."/>
            <person name="Nong W."/>
            <person name="Shin S.K."/>
            <person name="Au S.W."/>
            <person name="Jeong K.Y."/>
            <person name="Chew F.T."/>
            <person name="Hui J.H."/>
            <person name="Leung T.F."/>
            <person name="Tungtrongchitr A."/>
            <person name="Zhong N."/>
            <person name="Liu Z."/>
            <person name="Tsui S.K."/>
        </authorList>
    </citation>
    <scope>NUCLEOTIDE SEQUENCE [LARGE SCALE GENOMIC DNA]</scope>
    <source>
        <strain evidence="2">Derp</strain>
    </source>
</reference>
<proteinExistence type="predicted"/>
<sequence length="91" mass="10075">MRISGINPNETLSPLSSSSITIGTTITSPTEELSLDKEIATSETSLYNLTTATTSTIQSDHDDGMMMVTRPRCRTGWPQHVWALELKNYDQ</sequence>
<dbReference type="Proteomes" id="UP000887458">
    <property type="component" value="Unassembled WGS sequence"/>
</dbReference>
<evidence type="ECO:0000313" key="3">
    <source>
        <dbReference type="Proteomes" id="UP000887458"/>
    </source>
</evidence>
<accession>A0ABQ8IXB4</accession>
<protein>
    <submittedName>
        <fullName evidence="2">Uncharacterized protein</fullName>
    </submittedName>
</protein>
<evidence type="ECO:0000256" key="1">
    <source>
        <dbReference type="SAM" id="MobiDB-lite"/>
    </source>
</evidence>
<name>A0ABQ8IXB4_DERPT</name>
<reference evidence="2 3" key="1">
    <citation type="journal article" date="2018" name="J. Allergy Clin. Immunol.">
        <title>High-quality assembly of Dermatophagoides pteronyssinus genome and transcriptome reveals a wide range of novel allergens.</title>
        <authorList>
            <person name="Liu X.Y."/>
            <person name="Yang K.Y."/>
            <person name="Wang M.Q."/>
            <person name="Kwok J.S."/>
            <person name="Zeng X."/>
            <person name="Yang Z."/>
            <person name="Xiao X.J."/>
            <person name="Lau C.P."/>
            <person name="Li Y."/>
            <person name="Huang Z.M."/>
            <person name="Ba J.G."/>
            <person name="Yim A.K."/>
            <person name="Ouyang C.Y."/>
            <person name="Ngai S.M."/>
            <person name="Chan T.F."/>
            <person name="Leung E.L."/>
            <person name="Liu L."/>
            <person name="Liu Z.G."/>
            <person name="Tsui S.K."/>
        </authorList>
    </citation>
    <scope>NUCLEOTIDE SEQUENCE [LARGE SCALE GENOMIC DNA]</scope>
    <source>
        <strain evidence="2">Derp</strain>
    </source>
</reference>
<feature type="region of interest" description="Disordered" evidence="1">
    <location>
        <begin position="1"/>
        <end position="22"/>
    </location>
</feature>
<feature type="compositionally biased region" description="Polar residues" evidence="1">
    <location>
        <begin position="1"/>
        <end position="10"/>
    </location>
</feature>
<organism evidence="2 3">
    <name type="scientific">Dermatophagoides pteronyssinus</name>
    <name type="common">European house dust mite</name>
    <dbReference type="NCBI Taxonomy" id="6956"/>
    <lineage>
        <taxon>Eukaryota</taxon>
        <taxon>Metazoa</taxon>
        <taxon>Ecdysozoa</taxon>
        <taxon>Arthropoda</taxon>
        <taxon>Chelicerata</taxon>
        <taxon>Arachnida</taxon>
        <taxon>Acari</taxon>
        <taxon>Acariformes</taxon>
        <taxon>Sarcoptiformes</taxon>
        <taxon>Astigmata</taxon>
        <taxon>Psoroptidia</taxon>
        <taxon>Analgoidea</taxon>
        <taxon>Pyroglyphidae</taxon>
        <taxon>Dermatophagoidinae</taxon>
        <taxon>Dermatophagoides</taxon>
    </lineage>
</organism>
<comment type="caution">
    <text evidence="2">The sequence shown here is derived from an EMBL/GenBank/DDBJ whole genome shotgun (WGS) entry which is preliminary data.</text>
</comment>
<dbReference type="EMBL" id="NJHN03000105">
    <property type="protein sequence ID" value="KAH9414836.1"/>
    <property type="molecule type" value="Genomic_DNA"/>
</dbReference>